<dbReference type="InterPro" id="IPR042274">
    <property type="entry name" value="YycH/YycI_2"/>
</dbReference>
<organism evidence="2 3">
    <name type="scientific">Caldinitratiruptor microaerophilus</name>
    <dbReference type="NCBI Taxonomy" id="671077"/>
    <lineage>
        <taxon>Bacteria</taxon>
        <taxon>Bacillati</taxon>
        <taxon>Bacillota</taxon>
        <taxon>Clostridia</taxon>
        <taxon>Eubacteriales</taxon>
        <taxon>Symbiobacteriaceae</taxon>
        <taxon>Caldinitratiruptor</taxon>
    </lineage>
</organism>
<dbReference type="AlphaFoldDB" id="A0AA35GAZ3"/>
<evidence type="ECO:0000313" key="3">
    <source>
        <dbReference type="Proteomes" id="UP001163687"/>
    </source>
</evidence>
<protein>
    <submittedName>
        <fullName evidence="2">Uncharacterized protein</fullName>
    </submittedName>
</protein>
<accession>A0AA35GAZ3</accession>
<proteinExistence type="predicted"/>
<gene>
    <name evidence="2" type="ORF">caldi_29090</name>
</gene>
<dbReference type="Proteomes" id="UP001163687">
    <property type="component" value="Chromosome"/>
</dbReference>
<sequence length="481" mass="51070">MSARVWKERLLSLLLAAEVALSVALTVLAASASARAPLLAERARVAPPPPPGSEPDLLAPTRVWAHAPGGSYAVLGPQVPLFDRLWEALREATARTLDRSPFPEPVDPLQVETDPAEGFAGADLPVELPASAWAQFLVQGGSPGLGFVRGVSDAWDTPVQRVAVTLGEAGAVYLVGSGGALRFPLGPRAGDVLEPLVQAAGAGSYPAYRPLPVTPPRSPARDAGRPGPGRAPEERSVGEVPLAADPWVLVPVEPPYLLRRRYEARRPDPADLLPRLFPDPSVVQEIQETDATVYTDGGRALRLYRSGALEYTAPRQEDARGPRDPARALEAVRAFATPRGLWPAGARLSSFSAGEEVTRLVFTIPGPVLPTVSRTPLLEARVAGGTVVSFFRAPELIVREVGDEEHLIGPEAALAAVRAALADPQPRLFAFGLHEWRTGDPVGATVPVWVADFGSGRQVWVDARTGEVVLWTGRGPGRSSS</sequence>
<dbReference type="Gene3D" id="3.30.310.160">
    <property type="entry name" value="YycH protein, domain 2"/>
    <property type="match status" value="1"/>
</dbReference>
<keyword evidence="3" id="KW-1185">Reference proteome</keyword>
<dbReference type="RefSeq" id="WP_264842445.1">
    <property type="nucleotide sequence ID" value="NZ_AP025628.1"/>
</dbReference>
<evidence type="ECO:0000313" key="2">
    <source>
        <dbReference type="EMBL" id="BDG61819.1"/>
    </source>
</evidence>
<dbReference type="KEGG" id="cmic:caldi_29090"/>
<dbReference type="EMBL" id="AP025628">
    <property type="protein sequence ID" value="BDG61819.1"/>
    <property type="molecule type" value="Genomic_DNA"/>
</dbReference>
<feature type="region of interest" description="Disordered" evidence="1">
    <location>
        <begin position="207"/>
        <end position="238"/>
    </location>
</feature>
<evidence type="ECO:0000256" key="1">
    <source>
        <dbReference type="SAM" id="MobiDB-lite"/>
    </source>
</evidence>
<reference evidence="2" key="1">
    <citation type="submission" date="2022-03" db="EMBL/GenBank/DDBJ databases">
        <title>Complete genome sequence of Caldinitratiruptor microaerophilus.</title>
        <authorList>
            <person name="Mukaiyama R."/>
            <person name="Nishiyama T."/>
            <person name="Ueda K."/>
        </authorList>
    </citation>
    <scope>NUCLEOTIDE SEQUENCE</scope>
    <source>
        <strain evidence="2">JCM 16183</strain>
    </source>
</reference>
<name>A0AA35GAZ3_9FIRM</name>